<name>A0ABQ6LJ32_9RHOB</name>
<keyword evidence="6" id="KW-0067">ATP-binding</keyword>
<evidence type="ECO:0000313" key="12">
    <source>
        <dbReference type="Proteomes" id="UP001239909"/>
    </source>
</evidence>
<proteinExistence type="inferred from homology"/>
<dbReference type="PANTHER" id="PTHR11059">
    <property type="entry name" value="DNA REPAIR PROTEIN RECN"/>
    <property type="match status" value="1"/>
</dbReference>
<comment type="similarity">
    <text evidence="2 9">Belongs to the RecN family.</text>
</comment>
<dbReference type="Gene3D" id="3.40.50.300">
    <property type="entry name" value="P-loop containing nucleotide triphosphate hydrolases"/>
    <property type="match status" value="2"/>
</dbReference>
<dbReference type="RefSeq" id="WP_285672074.1">
    <property type="nucleotide sequence ID" value="NZ_BSYI01000017.1"/>
</dbReference>
<reference evidence="11 12" key="1">
    <citation type="submission" date="2023-04" db="EMBL/GenBank/DDBJ databases">
        <title>Marinoamorphus aggregata gen. nov., sp. Nov., isolate from tissue of brittle star Ophioplocus japonicus.</title>
        <authorList>
            <person name="Kawano K."/>
            <person name="Sawayama S."/>
            <person name="Nakagawa S."/>
        </authorList>
    </citation>
    <scope>NUCLEOTIDE SEQUENCE [LARGE SCALE GENOMIC DNA]</scope>
    <source>
        <strain evidence="11 12">NKW23</strain>
    </source>
</reference>
<evidence type="ECO:0000259" key="10">
    <source>
        <dbReference type="Pfam" id="PF02463"/>
    </source>
</evidence>
<dbReference type="EMBL" id="BSYI01000017">
    <property type="protein sequence ID" value="GMG83282.1"/>
    <property type="molecule type" value="Genomic_DNA"/>
</dbReference>
<evidence type="ECO:0000256" key="4">
    <source>
        <dbReference type="ARBA" id="ARBA00022741"/>
    </source>
</evidence>
<dbReference type="InterPro" id="IPR027417">
    <property type="entry name" value="P-loop_NTPase"/>
</dbReference>
<comment type="function">
    <text evidence="1 9">May be involved in recombinational repair of damaged DNA.</text>
</comment>
<keyword evidence="7 9" id="KW-0234">DNA repair</keyword>
<evidence type="ECO:0000256" key="6">
    <source>
        <dbReference type="ARBA" id="ARBA00022840"/>
    </source>
</evidence>
<evidence type="ECO:0000256" key="1">
    <source>
        <dbReference type="ARBA" id="ARBA00003618"/>
    </source>
</evidence>
<dbReference type="Proteomes" id="UP001239909">
    <property type="component" value="Unassembled WGS sequence"/>
</dbReference>
<keyword evidence="12" id="KW-1185">Reference proteome</keyword>
<keyword evidence="5 9" id="KW-0227">DNA damage</keyword>
<dbReference type="InterPro" id="IPR004604">
    <property type="entry name" value="DNA_recomb/repair_RecN"/>
</dbReference>
<evidence type="ECO:0000256" key="9">
    <source>
        <dbReference type="PIRNR" id="PIRNR003128"/>
    </source>
</evidence>
<dbReference type="PIRSF" id="PIRSF003128">
    <property type="entry name" value="RecN"/>
    <property type="match status" value="1"/>
</dbReference>
<dbReference type="Pfam" id="PF02463">
    <property type="entry name" value="SMC_N"/>
    <property type="match status" value="1"/>
</dbReference>
<organism evidence="11 12">
    <name type="scientific">Paralimibaculum aggregatum</name>
    <dbReference type="NCBI Taxonomy" id="3036245"/>
    <lineage>
        <taxon>Bacteria</taxon>
        <taxon>Pseudomonadati</taxon>
        <taxon>Pseudomonadota</taxon>
        <taxon>Alphaproteobacteria</taxon>
        <taxon>Rhodobacterales</taxon>
        <taxon>Paracoccaceae</taxon>
        <taxon>Paralimibaculum</taxon>
    </lineage>
</organism>
<comment type="caution">
    <text evidence="11">The sequence shown here is derived from an EMBL/GenBank/DDBJ whole genome shotgun (WGS) entry which is preliminary data.</text>
</comment>
<dbReference type="NCBIfam" id="TIGR00634">
    <property type="entry name" value="recN"/>
    <property type="match status" value="1"/>
</dbReference>
<dbReference type="SUPFAM" id="SSF52540">
    <property type="entry name" value="P-loop containing nucleoside triphosphate hydrolases"/>
    <property type="match status" value="2"/>
</dbReference>
<sequence length="552" mass="57446">MLRGLEIRNIVLIERLDLAFRDGLNVLTGETGAGKSILLDALGFALGRRGRHAMIRTGAAEGSVTAIFELDDGHPAQALLAELGLEALPGELILRRVQAAGGPARGFVNDRRTTAEALARIGSALVEVHGQHDERGLLNPRAHRAMLDAYGGLGPRVAEAGSLWAAAQAAEAALAAARETLARAAEDADYLRHSVEELEALAPRAGEDDALDAERRRIRSAGRIREELERAAGLIAGQGAEGAMAEALSRLAPLGDDHGDLVAEPVAALDRAMVELGEAQRGLEAALEALTVDPNRLEAVEERLFAIRALARKHGVQADALPDLAADMAARLDAIDHGAEHIAGLEAEAGEARAAFDAAAAALGEARREAAARLDTAIMAELAPLRMEAARFVTEIAPAPPGPEGADRVQFTAATNPGSPPGPVDKVASGGELSRFLLAMKVCLAARAPGLTLIFDEIDRGVGGATANAVGRRLARLAETAQVLVVTHSPQVAALGAHHWHIAKRSDGATTVTGVEALDPAARLDEIARMLAGAEITAEARAAARALLEAAE</sequence>
<dbReference type="PANTHER" id="PTHR11059:SF0">
    <property type="entry name" value="DNA REPAIR PROTEIN RECN"/>
    <property type="match status" value="1"/>
</dbReference>
<dbReference type="CDD" id="cd03241">
    <property type="entry name" value="ABC_RecN"/>
    <property type="match status" value="2"/>
</dbReference>
<evidence type="ECO:0000256" key="3">
    <source>
        <dbReference type="ARBA" id="ARBA00021315"/>
    </source>
</evidence>
<keyword evidence="4" id="KW-0547">Nucleotide-binding</keyword>
<dbReference type="InterPro" id="IPR003395">
    <property type="entry name" value="RecF/RecN/SMC_N"/>
</dbReference>
<accession>A0ABQ6LJ32</accession>
<gene>
    <name evidence="11" type="primary">recN</name>
    <name evidence="11" type="ORF">LNKW23_24950</name>
</gene>
<feature type="domain" description="RecF/RecN/SMC N-terminal" evidence="10">
    <location>
        <begin position="3"/>
        <end position="508"/>
    </location>
</feature>
<evidence type="ECO:0000256" key="8">
    <source>
        <dbReference type="ARBA" id="ARBA00033408"/>
    </source>
</evidence>
<evidence type="ECO:0000256" key="7">
    <source>
        <dbReference type="ARBA" id="ARBA00023204"/>
    </source>
</evidence>
<evidence type="ECO:0000256" key="2">
    <source>
        <dbReference type="ARBA" id="ARBA00009441"/>
    </source>
</evidence>
<evidence type="ECO:0000256" key="5">
    <source>
        <dbReference type="ARBA" id="ARBA00022763"/>
    </source>
</evidence>
<protein>
    <recommendedName>
        <fullName evidence="3 9">DNA repair protein RecN</fullName>
    </recommendedName>
    <alternativeName>
        <fullName evidence="8 9">Recombination protein N</fullName>
    </alternativeName>
</protein>
<evidence type="ECO:0000313" key="11">
    <source>
        <dbReference type="EMBL" id="GMG83282.1"/>
    </source>
</evidence>